<evidence type="ECO:0000313" key="1">
    <source>
        <dbReference type="EnsemblPlants" id="ORUFI05G19460.1"/>
    </source>
</evidence>
<reference evidence="2" key="1">
    <citation type="submission" date="2013-06" db="EMBL/GenBank/DDBJ databases">
        <authorList>
            <person name="Zhao Q."/>
        </authorList>
    </citation>
    <scope>NUCLEOTIDE SEQUENCE</scope>
    <source>
        <strain evidence="2">cv. W1943</strain>
    </source>
</reference>
<keyword evidence="2" id="KW-1185">Reference proteome</keyword>
<proteinExistence type="predicted"/>
<reference evidence="1" key="2">
    <citation type="submission" date="2015-06" db="UniProtKB">
        <authorList>
            <consortium name="EnsemblPlants"/>
        </authorList>
    </citation>
    <scope>IDENTIFICATION</scope>
</reference>
<dbReference type="STRING" id="4529.A0A0E0PN66"/>
<dbReference type="Proteomes" id="UP000008022">
    <property type="component" value="Unassembled WGS sequence"/>
</dbReference>
<dbReference type="HOGENOM" id="CLU_2030549_0_0_1"/>
<sequence>MTPRTAAALSGRLLRGKKAVNLAPEQVPKLLATLASPARLEEDGARLRHPPAPATRSRKFLAGMTRWAPSACSSTICAARDGLSEVLWISSLPRDAAACPLTAPRCPVFSRFVGSVPDRVLG</sequence>
<evidence type="ECO:0000313" key="2">
    <source>
        <dbReference type="Proteomes" id="UP000008022"/>
    </source>
</evidence>
<name>A0A0E0PN66_ORYRU</name>
<dbReference type="AlphaFoldDB" id="A0A0E0PN66"/>
<accession>A0A0E0PN66</accession>
<dbReference type="Gramene" id="ORUFI05G19460.1">
    <property type="protein sequence ID" value="ORUFI05G19460.1"/>
    <property type="gene ID" value="ORUFI05G19460"/>
</dbReference>
<dbReference type="EnsemblPlants" id="ORUFI05G19460.1">
    <property type="protein sequence ID" value="ORUFI05G19460.1"/>
    <property type="gene ID" value="ORUFI05G19460"/>
</dbReference>
<organism evidence="1 2">
    <name type="scientific">Oryza rufipogon</name>
    <name type="common">Brownbeard rice</name>
    <name type="synonym">Asian wild rice</name>
    <dbReference type="NCBI Taxonomy" id="4529"/>
    <lineage>
        <taxon>Eukaryota</taxon>
        <taxon>Viridiplantae</taxon>
        <taxon>Streptophyta</taxon>
        <taxon>Embryophyta</taxon>
        <taxon>Tracheophyta</taxon>
        <taxon>Spermatophyta</taxon>
        <taxon>Magnoliopsida</taxon>
        <taxon>Liliopsida</taxon>
        <taxon>Poales</taxon>
        <taxon>Poaceae</taxon>
        <taxon>BOP clade</taxon>
        <taxon>Oryzoideae</taxon>
        <taxon>Oryzeae</taxon>
        <taxon>Oryzinae</taxon>
        <taxon>Oryza</taxon>
    </lineage>
</organism>
<protein>
    <submittedName>
        <fullName evidence="1">Uncharacterized protein</fullName>
    </submittedName>
</protein>